<dbReference type="SUPFAM" id="SSF51445">
    <property type="entry name" value="(Trans)glycosidases"/>
    <property type="match status" value="1"/>
</dbReference>
<dbReference type="InterPro" id="IPR017853">
    <property type="entry name" value="GH"/>
</dbReference>
<dbReference type="PANTHER" id="PTHR43576">
    <property type="entry name" value="ALPHA-L-ARABINOFURANOSIDASE C-RELATED"/>
    <property type="match status" value="1"/>
</dbReference>
<dbReference type="eggNOG" id="COG3534">
    <property type="taxonomic scope" value="Bacteria"/>
</dbReference>
<protein>
    <submittedName>
        <fullName evidence="2">Ricin-type beta-trefoil lectin domain protein</fullName>
    </submittedName>
</protein>
<accession>C1F2X0</accession>
<dbReference type="InParanoid" id="C1F2X0"/>
<dbReference type="STRING" id="240015.ACP_0871"/>
<name>C1F2X0_ACIC5</name>
<dbReference type="CDD" id="cd00161">
    <property type="entry name" value="beta-trefoil_Ricin-like"/>
    <property type="match status" value="1"/>
</dbReference>
<feature type="domain" description="Ricin B lectin" evidence="1">
    <location>
        <begin position="584"/>
        <end position="643"/>
    </location>
</feature>
<dbReference type="Pfam" id="PF14200">
    <property type="entry name" value="RicinB_lectin_2"/>
    <property type="match status" value="2"/>
</dbReference>
<dbReference type="CAZy" id="CBM13">
    <property type="family name" value="Carbohydrate-Binding Module Family 13"/>
</dbReference>
<dbReference type="InterPro" id="IPR013780">
    <property type="entry name" value="Glyco_hydro_b"/>
</dbReference>
<dbReference type="AlphaFoldDB" id="C1F2X0"/>
<keyword evidence="3" id="KW-1185">Reference proteome</keyword>
<dbReference type="InterPro" id="IPR000772">
    <property type="entry name" value="Ricin_B_lectin"/>
</dbReference>
<organism evidence="2 3">
    <name type="scientific">Acidobacterium capsulatum (strain ATCC 51196 / DSM 11244 / BCRC 80197 / JCM 7670 / NBRC 15755 / NCIMB 13165 / 161)</name>
    <dbReference type="NCBI Taxonomy" id="240015"/>
    <lineage>
        <taxon>Bacteria</taxon>
        <taxon>Pseudomonadati</taxon>
        <taxon>Acidobacteriota</taxon>
        <taxon>Terriglobia</taxon>
        <taxon>Terriglobales</taxon>
        <taxon>Acidobacteriaceae</taxon>
        <taxon>Acidobacterium</taxon>
    </lineage>
</organism>
<sequence length="645" mass="68607">MSRTTSHSSQQSTRRHFLHMQLLGSILLCSLFVAVPVKAQTTASVSINAYSEMGSVPSQGYGVDSSVYDGYMTNPGLGTALKTGGFNAIRYPGGSYADIFNFLSGTDQSLNNGGYFAPGDTFNNWISDLIQPSGAKGVITVNYGSNQNNDGPAPPSEAASWVQYANITNNYGILYWEIGNEIYGNGYYTSGNWEYDLHDLDQTTADRVGNPALSPTAYGTNAAAFIKAMKAVDPNIKCGVFVSTSPWVPGWDQDVLTAVSNALQGTGYTLDFVILHWYPSGTDAQVLASPPTINSQVAQVRADIQKYYTLGNANQLQLLVTETAANSNGGLFPYLFTTDEFLTWFEQSASNVEYQELNSGVFENSSTNTPIGPWYGVQFDSMIARPGDRMVAASSSNSLLHVHAVRRSDGQMGVVLINDDPSNSTTVSVNVSGETLASSGTKYTFGNSNFSPGSETPNSGISSSSTSGVGNNFSITVPAYSTVALVIPQTSTNTANLIANGNYVITNYQTGLALDDYAFSKTAGSSLDMWPVTGGSNQSWTVTNLGNNYIYLTSAYSGLAMDVYQGSNSPGAKIDQWPWSNTSNQIWRVVSMGNGNYELLSQRSGLALGIPAAATGSGSSSLLNGTGLDQETITGAAGQLWTFNN</sequence>
<dbReference type="Gene3D" id="2.80.10.50">
    <property type="match status" value="2"/>
</dbReference>
<dbReference type="EMBL" id="CP001472">
    <property type="protein sequence ID" value="ACO32851.1"/>
    <property type="molecule type" value="Genomic_DNA"/>
</dbReference>
<dbReference type="PANTHER" id="PTHR43576:SF3">
    <property type="entry name" value="ALPHA-L-ARABINOFURANOSIDASE C"/>
    <property type="match status" value="1"/>
</dbReference>
<proteinExistence type="predicted"/>
<dbReference type="HOGENOM" id="CLU_030937_0_0_0"/>
<reference evidence="2 3" key="1">
    <citation type="journal article" date="2009" name="Appl. Environ. Microbiol.">
        <title>Three genomes from the phylum Acidobacteria provide insight into the lifestyles of these microorganisms in soils.</title>
        <authorList>
            <person name="Ward N.L."/>
            <person name="Challacombe J.F."/>
            <person name="Janssen P.H."/>
            <person name="Henrissat B."/>
            <person name="Coutinho P.M."/>
            <person name="Wu M."/>
            <person name="Xie G."/>
            <person name="Haft D.H."/>
            <person name="Sait M."/>
            <person name="Badger J."/>
            <person name="Barabote R.D."/>
            <person name="Bradley B."/>
            <person name="Brettin T.S."/>
            <person name="Brinkac L.M."/>
            <person name="Bruce D."/>
            <person name="Creasy T."/>
            <person name="Daugherty S.C."/>
            <person name="Davidsen T.M."/>
            <person name="DeBoy R.T."/>
            <person name="Detter J.C."/>
            <person name="Dodson R.J."/>
            <person name="Durkin A.S."/>
            <person name="Ganapathy A."/>
            <person name="Gwinn-Giglio M."/>
            <person name="Han C.S."/>
            <person name="Khouri H."/>
            <person name="Kiss H."/>
            <person name="Kothari S.P."/>
            <person name="Madupu R."/>
            <person name="Nelson K.E."/>
            <person name="Nelson W.C."/>
            <person name="Paulsen I."/>
            <person name="Penn K."/>
            <person name="Ren Q."/>
            <person name="Rosovitz M.J."/>
            <person name="Selengut J.D."/>
            <person name="Shrivastava S."/>
            <person name="Sullivan S.A."/>
            <person name="Tapia R."/>
            <person name="Thompson L.S."/>
            <person name="Watkins K.L."/>
            <person name="Yang Q."/>
            <person name="Yu C."/>
            <person name="Zafar N."/>
            <person name="Zhou L."/>
            <person name="Kuske C.R."/>
        </authorList>
    </citation>
    <scope>NUCLEOTIDE SEQUENCE [LARGE SCALE GENOMIC DNA]</scope>
    <source>
        <strain evidence="3">ATCC 51196 / DSM 11244 / BCRC 80197 / JCM 7670 / NBRC 15755 / NCIMB 13165 / 161</strain>
    </source>
</reference>
<evidence type="ECO:0000313" key="2">
    <source>
        <dbReference type="EMBL" id="ACO32851.1"/>
    </source>
</evidence>
<dbReference type="InterPro" id="IPR035992">
    <property type="entry name" value="Ricin_B-like_lectins"/>
</dbReference>
<dbReference type="CAZy" id="GH51">
    <property type="family name" value="Glycoside Hydrolase Family 51"/>
</dbReference>
<feature type="domain" description="Ricin B lectin" evidence="1">
    <location>
        <begin position="499"/>
        <end position="577"/>
    </location>
</feature>
<gene>
    <name evidence="2" type="ordered locus">ACP_0871</name>
</gene>
<dbReference type="GO" id="GO:0030246">
    <property type="term" value="F:carbohydrate binding"/>
    <property type="evidence" value="ECO:0007669"/>
    <property type="project" value="UniProtKB-KW"/>
</dbReference>
<keyword evidence="2" id="KW-0430">Lectin</keyword>
<evidence type="ECO:0000259" key="1">
    <source>
        <dbReference type="Pfam" id="PF14200"/>
    </source>
</evidence>
<dbReference type="GO" id="GO:0000272">
    <property type="term" value="P:polysaccharide catabolic process"/>
    <property type="evidence" value="ECO:0007669"/>
    <property type="project" value="TreeGrafter"/>
</dbReference>
<dbReference type="Gene3D" id="2.60.40.1180">
    <property type="entry name" value="Golgi alpha-mannosidase II"/>
    <property type="match status" value="1"/>
</dbReference>
<dbReference type="PROSITE" id="PS50231">
    <property type="entry name" value="RICIN_B_LECTIN"/>
    <property type="match status" value="1"/>
</dbReference>
<evidence type="ECO:0000313" key="3">
    <source>
        <dbReference type="Proteomes" id="UP000002207"/>
    </source>
</evidence>
<dbReference type="SUPFAM" id="SSF50370">
    <property type="entry name" value="Ricin B-like lectins"/>
    <property type="match status" value="1"/>
</dbReference>
<dbReference type="OrthoDB" id="9801198at2"/>
<dbReference type="KEGG" id="aca:ACP_0871"/>
<dbReference type="Gene3D" id="3.20.20.80">
    <property type="entry name" value="Glycosidases"/>
    <property type="match status" value="1"/>
</dbReference>
<dbReference type="Proteomes" id="UP000002207">
    <property type="component" value="Chromosome"/>
</dbReference>